<dbReference type="Gene3D" id="2.60.120.1370">
    <property type="match status" value="1"/>
</dbReference>
<dbReference type="RefSeq" id="WP_208659376.1">
    <property type="nucleotide sequence ID" value="NZ_CP031775.2"/>
</dbReference>
<reference evidence="4 5" key="1">
    <citation type="journal article" date="2019" name="Ecotoxicol. Environ. Saf.">
        <title>Microbial characterization of heavy metal resistant bacterial strains isolated from an electroplating wastewater treatment plant.</title>
        <authorList>
            <person name="Cai X."/>
            <person name="Zheng X."/>
            <person name="Zhang D."/>
            <person name="Iqbal W."/>
            <person name="Liu C."/>
            <person name="Yang B."/>
            <person name="Zhao X."/>
            <person name="Lu X."/>
            <person name="Mao Y."/>
        </authorList>
    </citation>
    <scope>NUCLEOTIDE SEQUENCE [LARGE SCALE GENOMIC DNA]</scope>
    <source>
        <strain evidence="4 5">Ni1-3</strain>
    </source>
</reference>
<feature type="chain" id="PRO_5023088720" evidence="1">
    <location>
        <begin position="25"/>
        <end position="443"/>
    </location>
</feature>
<evidence type="ECO:0000313" key="5">
    <source>
        <dbReference type="Proteomes" id="UP000321124"/>
    </source>
</evidence>
<dbReference type="KEGG" id="sdeo:D0436_14685"/>
<gene>
    <name evidence="4" type="ORF">D0436_14685</name>
</gene>
<organism evidence="4 5">
    <name type="scientific">Shewanella decolorationis</name>
    <dbReference type="NCBI Taxonomy" id="256839"/>
    <lineage>
        <taxon>Bacteria</taxon>
        <taxon>Pseudomonadati</taxon>
        <taxon>Pseudomonadota</taxon>
        <taxon>Gammaproteobacteria</taxon>
        <taxon>Alteromonadales</taxon>
        <taxon>Shewanellaceae</taxon>
        <taxon>Shewanella</taxon>
    </lineage>
</organism>
<evidence type="ECO:0000256" key="1">
    <source>
        <dbReference type="SAM" id="SignalP"/>
    </source>
</evidence>
<evidence type="ECO:0000259" key="2">
    <source>
        <dbReference type="Pfam" id="PF16024"/>
    </source>
</evidence>
<dbReference type="Pfam" id="PF20943">
    <property type="entry name" value="DUF4785_3rd"/>
    <property type="match status" value="1"/>
</dbReference>
<dbReference type="EMBL" id="CP031775">
    <property type="protein sequence ID" value="QDZ91595.1"/>
    <property type="molecule type" value="Genomic_DNA"/>
</dbReference>
<dbReference type="InterPro" id="IPR031979">
    <property type="entry name" value="DUF4785_N"/>
</dbReference>
<feature type="signal peptide" evidence="1">
    <location>
        <begin position="1"/>
        <end position="24"/>
    </location>
</feature>
<accession>A0A5B8QZ19</accession>
<dbReference type="Proteomes" id="UP000321124">
    <property type="component" value="Chromosome"/>
</dbReference>
<dbReference type="InterPro" id="IPR048295">
    <property type="entry name" value="DUF4785_C"/>
</dbReference>
<protein>
    <submittedName>
        <fullName evidence="4">DUF4785 family protein</fullName>
    </submittedName>
</protein>
<dbReference type="AlphaFoldDB" id="A0A5B8QZ19"/>
<evidence type="ECO:0000313" key="4">
    <source>
        <dbReference type="EMBL" id="QDZ91595.1"/>
    </source>
</evidence>
<dbReference type="PROSITE" id="PS51257">
    <property type="entry name" value="PROKAR_LIPOPROTEIN"/>
    <property type="match status" value="1"/>
</dbReference>
<evidence type="ECO:0000259" key="3">
    <source>
        <dbReference type="Pfam" id="PF20943"/>
    </source>
</evidence>
<feature type="domain" description="DUF4785" evidence="3">
    <location>
        <begin position="349"/>
        <end position="440"/>
    </location>
</feature>
<sequence>MPPFTLRTLSKAVSLVILAGLLGACQDESTTPEPQKEASPMYAKGLTLSAPTDSDLVDINIAAPTLAPINTSTDYVSFITPLYGEYQASQPVLEQASQSDEYWLSVTGAELNAGVQLNLSQAGSLVRIAPRGDVSTGALMHAEAVAPERVQIQRIGQTPQGKNANSPQATESLVKSLVSADALASAGLADDSSALQMSEKATAGEYRLQVSQPLVAKANYLVNVKEKGSPYQLSIKAPSAIAADAQTVGVKLALSQSNNQFAPQAKLKQADGTEQALAMVKQGDEWQALVPADLPLASSNAGLSEIEVTVQTQVDGHPVQRTVKTAFKSYVNSASIKPEVLTVWDKGVPNQVNFELTVAEAGRFGLSGVLTGTNAEGQKVAIMRTQAATWLTPESPKLKLMFDPKLIQASGLQPPFELNELELQDQGQMARLSFQANALVLTR</sequence>
<proteinExistence type="predicted"/>
<name>A0A5B8QZ19_9GAMM</name>
<feature type="domain" description="DUF4785" evidence="2">
    <location>
        <begin position="71"/>
        <end position="226"/>
    </location>
</feature>
<keyword evidence="1" id="KW-0732">Signal</keyword>
<dbReference type="Pfam" id="PF16024">
    <property type="entry name" value="DUF4785_1st"/>
    <property type="match status" value="1"/>
</dbReference>
<dbReference type="Gene3D" id="2.60.40.3870">
    <property type="entry name" value="Uncharacterised protein PF16024, DUF4785"/>
    <property type="match status" value="1"/>
</dbReference>